<dbReference type="PANTHER" id="PTHR12788:SF8">
    <property type="entry name" value="PROTEIN-TYROSINE SULFOTRANSFERASE"/>
    <property type="match status" value="1"/>
</dbReference>
<dbReference type="OrthoDB" id="255821at2"/>
<keyword evidence="3" id="KW-1185">Reference proteome</keyword>
<dbReference type="eggNOG" id="ENOG502ZBRE">
    <property type="taxonomic scope" value="Bacteria"/>
</dbReference>
<dbReference type="Proteomes" id="UP000022447">
    <property type="component" value="Unassembled WGS sequence"/>
</dbReference>
<keyword evidence="1" id="KW-0808">Transferase</keyword>
<dbReference type="PANTHER" id="PTHR12788">
    <property type="entry name" value="PROTEIN-TYROSINE SULFOTRANSFERASE 2"/>
    <property type="match status" value="1"/>
</dbReference>
<dbReference type="RefSeq" id="WP_037266611.1">
    <property type="nucleotide sequence ID" value="NZ_JALZ01000048.1"/>
</dbReference>
<organism evidence="2 3">
    <name type="scientific">Roseivivax halodurans JCM 10272</name>
    <dbReference type="NCBI Taxonomy" id="1449350"/>
    <lineage>
        <taxon>Bacteria</taxon>
        <taxon>Pseudomonadati</taxon>
        <taxon>Pseudomonadota</taxon>
        <taxon>Alphaproteobacteria</taxon>
        <taxon>Rhodobacterales</taxon>
        <taxon>Roseobacteraceae</taxon>
        <taxon>Roseivivax</taxon>
    </lineage>
</organism>
<name>X7ECL3_9RHOB</name>
<evidence type="ECO:0000313" key="2">
    <source>
        <dbReference type="EMBL" id="ETX12853.1"/>
    </source>
</evidence>
<gene>
    <name evidence="2" type="ORF">OCH239_15625</name>
</gene>
<dbReference type="Pfam" id="PF13469">
    <property type="entry name" value="Sulfotransfer_3"/>
    <property type="match status" value="1"/>
</dbReference>
<proteinExistence type="predicted"/>
<sequence>MPLPGPEAAIPIGAAASLDDHAMPAFEGAASRRHQRRPVRRIRREAWLHALRHARALAGARTFVQFAGWPRSGHSLIGALIDAHPRAAIAHELDAMGLFHKGVPATQLPALCLANARDFTRAGRYWNGFSYAVPGAPHGPRPQLSVIGDKKGDWATRWSAADPDLATRLALASKLETRWILVTRHPEDNVATMTLRQGRHYDRLRIAARGATSEAIRAAQLDGQIPAAVDDAMITDYQALAAATAALKTRVPAGNWHEIPYERFTAAPEAELERLAAFLGLDPDPAWRDAAARLVSPSGTQSRARLSWTADQRKELAKTIAEYDFLAAYREGT</sequence>
<dbReference type="InterPro" id="IPR027417">
    <property type="entry name" value="P-loop_NTPase"/>
</dbReference>
<dbReference type="SUPFAM" id="SSF52540">
    <property type="entry name" value="P-loop containing nucleoside triphosphate hydrolases"/>
    <property type="match status" value="1"/>
</dbReference>
<evidence type="ECO:0000256" key="1">
    <source>
        <dbReference type="ARBA" id="ARBA00022679"/>
    </source>
</evidence>
<comment type="caution">
    <text evidence="2">The sequence shown here is derived from an EMBL/GenBank/DDBJ whole genome shotgun (WGS) entry which is preliminary data.</text>
</comment>
<evidence type="ECO:0000313" key="3">
    <source>
        <dbReference type="Proteomes" id="UP000022447"/>
    </source>
</evidence>
<dbReference type="AlphaFoldDB" id="X7ECL3"/>
<reference evidence="2 3" key="1">
    <citation type="submission" date="2014-01" db="EMBL/GenBank/DDBJ databases">
        <title>Roseivivax halodurans JCM 10272 Genome Sequencing.</title>
        <authorList>
            <person name="Lai Q."/>
            <person name="Li G."/>
            <person name="Shao Z."/>
        </authorList>
    </citation>
    <scope>NUCLEOTIDE SEQUENCE [LARGE SCALE GENOMIC DNA]</scope>
    <source>
        <strain evidence="2 3">JCM 10272</strain>
    </source>
</reference>
<accession>X7ECL3</accession>
<dbReference type="GO" id="GO:0008476">
    <property type="term" value="F:protein-tyrosine sulfotransferase activity"/>
    <property type="evidence" value="ECO:0007669"/>
    <property type="project" value="InterPro"/>
</dbReference>
<dbReference type="EMBL" id="JALZ01000048">
    <property type="protein sequence ID" value="ETX12853.1"/>
    <property type="molecule type" value="Genomic_DNA"/>
</dbReference>
<evidence type="ECO:0008006" key="4">
    <source>
        <dbReference type="Google" id="ProtNLM"/>
    </source>
</evidence>
<dbReference type="Gene3D" id="3.40.50.300">
    <property type="entry name" value="P-loop containing nucleotide triphosphate hydrolases"/>
    <property type="match status" value="1"/>
</dbReference>
<dbReference type="InterPro" id="IPR026634">
    <property type="entry name" value="TPST-like"/>
</dbReference>
<protein>
    <recommendedName>
        <fullName evidence="4">Sulfotransferase</fullName>
    </recommendedName>
</protein>